<keyword evidence="4 9" id="KW-0808">Transferase</keyword>
<dbReference type="PRINTS" id="PR00507">
    <property type="entry name" value="N12N6MTFRASE"/>
</dbReference>
<gene>
    <name evidence="9" type="ORF">KOR42_53380</name>
</gene>
<dbReference type="GO" id="GO:0009007">
    <property type="term" value="F:site-specific DNA-methyltransferase (adenine-specific) activity"/>
    <property type="evidence" value="ECO:0007669"/>
    <property type="project" value="UniProtKB-EC"/>
</dbReference>
<comment type="catalytic activity">
    <reaction evidence="6">
        <text>a 2'-deoxyadenosine in DNA + S-adenosyl-L-methionine = an N(6)-methyl-2'-deoxyadenosine in DNA + S-adenosyl-L-homocysteine + H(+)</text>
        <dbReference type="Rhea" id="RHEA:15197"/>
        <dbReference type="Rhea" id="RHEA-COMP:12418"/>
        <dbReference type="Rhea" id="RHEA-COMP:12419"/>
        <dbReference type="ChEBI" id="CHEBI:15378"/>
        <dbReference type="ChEBI" id="CHEBI:57856"/>
        <dbReference type="ChEBI" id="CHEBI:59789"/>
        <dbReference type="ChEBI" id="CHEBI:90615"/>
        <dbReference type="ChEBI" id="CHEBI:90616"/>
        <dbReference type="EC" id="2.1.1.72"/>
    </reaction>
</comment>
<evidence type="ECO:0000256" key="3">
    <source>
        <dbReference type="ARBA" id="ARBA00022603"/>
    </source>
</evidence>
<keyword evidence="3 9" id="KW-0489">Methyltransferase</keyword>
<keyword evidence="10" id="KW-1185">Reference proteome</keyword>
<evidence type="ECO:0000256" key="6">
    <source>
        <dbReference type="ARBA" id="ARBA00047942"/>
    </source>
</evidence>
<comment type="similarity">
    <text evidence="1">Belongs to the N(4)/N(6)-methyltransferase family.</text>
</comment>
<protein>
    <recommendedName>
        <fullName evidence="2">site-specific DNA-methyltransferase (adenine-specific)</fullName>
        <ecNumber evidence="2">2.1.1.72</ecNumber>
    </recommendedName>
</protein>
<dbReference type="GO" id="GO:0003676">
    <property type="term" value="F:nucleic acid binding"/>
    <property type="evidence" value="ECO:0007669"/>
    <property type="project" value="InterPro"/>
</dbReference>
<dbReference type="PANTHER" id="PTHR33841">
    <property type="entry name" value="DNA METHYLTRANSFERASE YEEA-RELATED"/>
    <property type="match status" value="1"/>
</dbReference>
<dbReference type="InterPro" id="IPR050953">
    <property type="entry name" value="N4_N6_ade-DNA_methylase"/>
</dbReference>
<dbReference type="Pfam" id="PF07669">
    <property type="entry name" value="Eco57I"/>
    <property type="match status" value="1"/>
</dbReference>
<dbReference type="InterPro" id="IPR002052">
    <property type="entry name" value="DNA_methylase_N6_adenine_CS"/>
</dbReference>
<reference evidence="9 10" key="1">
    <citation type="submission" date="2019-02" db="EMBL/GenBank/DDBJ databases">
        <title>Deep-cultivation of Planctomycetes and their phenomic and genomic characterization uncovers novel biology.</title>
        <authorList>
            <person name="Wiegand S."/>
            <person name="Jogler M."/>
            <person name="Boedeker C."/>
            <person name="Pinto D."/>
            <person name="Vollmers J."/>
            <person name="Rivas-Marin E."/>
            <person name="Kohn T."/>
            <person name="Peeters S.H."/>
            <person name="Heuer A."/>
            <person name="Rast P."/>
            <person name="Oberbeckmann S."/>
            <person name="Bunk B."/>
            <person name="Jeske O."/>
            <person name="Meyerdierks A."/>
            <person name="Storesund J.E."/>
            <person name="Kallscheuer N."/>
            <person name="Luecker S."/>
            <person name="Lage O.M."/>
            <person name="Pohl T."/>
            <person name="Merkel B.J."/>
            <person name="Hornburger P."/>
            <person name="Mueller R.-W."/>
            <person name="Bruemmer F."/>
            <person name="Labrenz M."/>
            <person name="Spormann A.M."/>
            <person name="Op Den Camp H."/>
            <person name="Overmann J."/>
            <person name="Amann R."/>
            <person name="Jetten M.S.M."/>
            <person name="Mascher T."/>
            <person name="Medema M.H."/>
            <person name="Devos D.P."/>
            <person name="Kaster A.-K."/>
            <person name="Ovreas L."/>
            <person name="Rohde M."/>
            <person name="Galperin M.Y."/>
            <person name="Jogler C."/>
        </authorList>
    </citation>
    <scope>NUCLEOTIDE SEQUENCE [LARGE SCALE GENOMIC DNA]</scope>
    <source>
        <strain evidence="9 10">KOR42</strain>
    </source>
</reference>
<dbReference type="PANTHER" id="PTHR33841:SF5">
    <property type="entry name" value="DNA METHYLASE (MODIFICATION METHYLASE) (METHYLTRANSFERASE)-RELATED"/>
    <property type="match status" value="1"/>
</dbReference>
<dbReference type="GO" id="GO:0032259">
    <property type="term" value="P:methylation"/>
    <property type="evidence" value="ECO:0007669"/>
    <property type="project" value="UniProtKB-KW"/>
</dbReference>
<keyword evidence="5" id="KW-0949">S-adenosyl-L-methionine</keyword>
<dbReference type="AlphaFoldDB" id="A0A5C5V8T7"/>
<dbReference type="PROSITE" id="PS00092">
    <property type="entry name" value="N6_MTASE"/>
    <property type="match status" value="1"/>
</dbReference>
<comment type="caution">
    <text evidence="9">The sequence shown here is derived from an EMBL/GenBank/DDBJ whole genome shotgun (WGS) entry which is preliminary data.</text>
</comment>
<sequence length="487" mass="54813">MIASEPPDSCKVYTPRSLARAMVAAIVDGVDQRWLEPSCGTGSFLEALAGFGVNRKRIVGVDLDRKTSAADSLATVTRGVDFLDWSKTRKGRYDCVVGNPPYLPIRALHDPLRNTASNVVDVNGQPIGDRANTWYPFMVRAMEMLREGGNLAFILPAASEYADYASEGRKKLTQIFDRVDIIRSRRPLFDNVSEGVVVIIATGKGGTSKLFRRHEVEGLQAAIQQIGRIQRTNARNCPKLIKTRKPELVKFSDIASIRIGAVTGDSKFFVVNEEQRKQLCLPKKCLVPIVSRSKHIRLPVHDFRSWQHECDSGEKIWLFRPGQKHVDMKCVRSYLALSEDEGGCHKERFKIRNREPWYETPLPKHPDFFLTGMSGLGLWMCLNEHPQLNATNTLYTGTFREPLSRREKFTWALALLTSRVQKQIVRAKRVYADGLSKLEPGQVNGLILPEPPVISDAVSVYRRSANLFLSGCQQEAGRLADKFVFNQ</sequence>
<dbReference type="InterPro" id="IPR054520">
    <property type="entry name" value="M_Eco57I_C"/>
</dbReference>
<dbReference type="SUPFAM" id="SSF53335">
    <property type="entry name" value="S-adenosyl-L-methionine-dependent methyltransferases"/>
    <property type="match status" value="1"/>
</dbReference>
<proteinExistence type="inferred from homology"/>
<organism evidence="9 10">
    <name type="scientific">Thalassoglobus neptunius</name>
    <dbReference type="NCBI Taxonomy" id="1938619"/>
    <lineage>
        <taxon>Bacteria</taxon>
        <taxon>Pseudomonadati</taxon>
        <taxon>Planctomycetota</taxon>
        <taxon>Planctomycetia</taxon>
        <taxon>Planctomycetales</taxon>
        <taxon>Planctomycetaceae</taxon>
        <taxon>Thalassoglobus</taxon>
    </lineage>
</organism>
<dbReference type="InterPro" id="IPR011639">
    <property type="entry name" value="MethylTrfase_TaqI-like_dom"/>
</dbReference>
<dbReference type="EMBL" id="SIHI01000084">
    <property type="protein sequence ID" value="TWT34988.1"/>
    <property type="molecule type" value="Genomic_DNA"/>
</dbReference>
<dbReference type="RefSeq" id="WP_146512568.1">
    <property type="nucleotide sequence ID" value="NZ_SIHI01000084.1"/>
</dbReference>
<name>A0A5C5V8T7_9PLAN</name>
<dbReference type="EC" id="2.1.1.72" evidence="2"/>
<evidence type="ECO:0000256" key="4">
    <source>
        <dbReference type="ARBA" id="ARBA00022679"/>
    </source>
</evidence>
<dbReference type="GO" id="GO:0006304">
    <property type="term" value="P:DNA modification"/>
    <property type="evidence" value="ECO:0007669"/>
    <property type="project" value="InterPro"/>
</dbReference>
<dbReference type="InterPro" id="IPR029063">
    <property type="entry name" value="SAM-dependent_MTases_sf"/>
</dbReference>
<evidence type="ECO:0000313" key="10">
    <source>
        <dbReference type="Proteomes" id="UP000317243"/>
    </source>
</evidence>
<accession>A0A5C5V8T7</accession>
<dbReference type="Proteomes" id="UP000317243">
    <property type="component" value="Unassembled WGS sequence"/>
</dbReference>
<dbReference type="Gene3D" id="3.40.50.150">
    <property type="entry name" value="Vaccinia Virus protein VP39"/>
    <property type="match status" value="1"/>
</dbReference>
<evidence type="ECO:0000313" key="9">
    <source>
        <dbReference type="EMBL" id="TWT34988.1"/>
    </source>
</evidence>
<evidence type="ECO:0000259" key="8">
    <source>
        <dbReference type="Pfam" id="PF22837"/>
    </source>
</evidence>
<feature type="domain" description="Type II methyltransferase M.Eco57I C-terminal" evidence="8">
    <location>
        <begin position="244"/>
        <end position="483"/>
    </location>
</feature>
<evidence type="ECO:0000259" key="7">
    <source>
        <dbReference type="Pfam" id="PF07669"/>
    </source>
</evidence>
<evidence type="ECO:0000256" key="1">
    <source>
        <dbReference type="ARBA" id="ARBA00006594"/>
    </source>
</evidence>
<evidence type="ECO:0000256" key="2">
    <source>
        <dbReference type="ARBA" id="ARBA00011900"/>
    </source>
</evidence>
<dbReference type="Pfam" id="PF22837">
    <property type="entry name" value="M_Eco57I_C"/>
    <property type="match status" value="1"/>
</dbReference>
<dbReference type="CDD" id="cd02440">
    <property type="entry name" value="AdoMet_MTases"/>
    <property type="match status" value="1"/>
</dbReference>
<evidence type="ECO:0000256" key="5">
    <source>
        <dbReference type="ARBA" id="ARBA00022691"/>
    </source>
</evidence>
<feature type="domain" description="Type II methyltransferase M.TaqI-like" evidence="7">
    <location>
        <begin position="78"/>
        <end position="160"/>
    </location>
</feature>
<dbReference type="OrthoDB" id="9815272at2"/>